<keyword evidence="1" id="KW-1133">Transmembrane helix</keyword>
<sequence>MKQSFIQRLRGFVLVEVSGGRPERVVNLLSEKRMSVWDIRYLDENRITFYVTVRDFFRIRPLLRGTGSRLRIRRKEGLPFWLDKLEKRKFFAAGLLGFVIGIYLLSSLVWQVKVEGNETIQADRILQAAREEGVFRMQWKFRLREPSELSRGLQSRLPEAAWIGVEVRGTHVLVKVVEAKIPVKPPLMNPRHLVASKNALVTELFAEKGRPLVKPNTYVRKGDILISGILGDETHTQTVVASGEVKGIVWYKPTIEVPLSRQYKVYTGESKTRSYLVLGSRGVQLTGYGKIPFEQTETLQERKTLSWRNYALPLGWLKEKIMEVQIQEHPVDPKEAAAIGMEQAKSSILSEAGKGARVISEKILHEKAENGKVYMEVLLEVEEPIAVEQPIVP</sequence>
<gene>
    <name evidence="2" type="primary">yqfD</name>
    <name evidence="2" type="ORF">WMW72_17295</name>
</gene>
<organism evidence="2 3">
    <name type="scientific">Paenibacillus filicis</name>
    <dbReference type="NCBI Taxonomy" id="669464"/>
    <lineage>
        <taxon>Bacteria</taxon>
        <taxon>Bacillati</taxon>
        <taxon>Bacillota</taxon>
        <taxon>Bacilli</taxon>
        <taxon>Bacillales</taxon>
        <taxon>Paenibacillaceae</taxon>
        <taxon>Paenibacillus</taxon>
    </lineage>
</organism>
<dbReference type="InterPro" id="IPR010690">
    <property type="entry name" value="YqfD"/>
</dbReference>
<comment type="caution">
    <text evidence="2">The sequence shown here is derived from an EMBL/GenBank/DDBJ whole genome shotgun (WGS) entry which is preliminary data.</text>
</comment>
<keyword evidence="1" id="KW-0472">Membrane</keyword>
<protein>
    <submittedName>
        <fullName evidence="2">Sporulation protein YqfD</fullName>
    </submittedName>
</protein>
<accession>A0ABU9DLD7</accession>
<reference evidence="2 3" key="1">
    <citation type="submission" date="2024-04" db="EMBL/GenBank/DDBJ databases">
        <title>draft genome sequnece of Paenibacillus filicis.</title>
        <authorList>
            <person name="Kim D.-U."/>
        </authorList>
    </citation>
    <scope>NUCLEOTIDE SEQUENCE [LARGE SCALE GENOMIC DNA]</scope>
    <source>
        <strain evidence="2 3">KACC14197</strain>
    </source>
</reference>
<keyword evidence="3" id="KW-1185">Reference proteome</keyword>
<dbReference type="NCBIfam" id="TIGR02876">
    <property type="entry name" value="spore_yqfD"/>
    <property type="match status" value="1"/>
</dbReference>
<dbReference type="Pfam" id="PF06898">
    <property type="entry name" value="YqfD"/>
    <property type="match status" value="1"/>
</dbReference>
<keyword evidence="1" id="KW-0812">Transmembrane</keyword>
<feature type="transmembrane region" description="Helical" evidence="1">
    <location>
        <begin position="90"/>
        <end position="110"/>
    </location>
</feature>
<evidence type="ECO:0000313" key="3">
    <source>
        <dbReference type="Proteomes" id="UP001469365"/>
    </source>
</evidence>
<proteinExistence type="predicted"/>
<name>A0ABU9DLD7_9BACL</name>
<dbReference type="Proteomes" id="UP001469365">
    <property type="component" value="Unassembled WGS sequence"/>
</dbReference>
<evidence type="ECO:0000256" key="1">
    <source>
        <dbReference type="SAM" id="Phobius"/>
    </source>
</evidence>
<dbReference type="RefSeq" id="WP_341416782.1">
    <property type="nucleotide sequence ID" value="NZ_JBBPCC010000011.1"/>
</dbReference>
<evidence type="ECO:0000313" key="2">
    <source>
        <dbReference type="EMBL" id="MEK8129664.1"/>
    </source>
</evidence>
<dbReference type="EMBL" id="JBBPCC010000011">
    <property type="protein sequence ID" value="MEK8129664.1"/>
    <property type="molecule type" value="Genomic_DNA"/>
</dbReference>
<dbReference type="PIRSF" id="PIRSF029895">
    <property type="entry name" value="SpoIV"/>
    <property type="match status" value="1"/>
</dbReference>